<dbReference type="EMBL" id="GBRH01170113">
    <property type="protein sequence ID" value="JAE27783.1"/>
    <property type="molecule type" value="Transcribed_RNA"/>
</dbReference>
<protein>
    <submittedName>
        <fullName evidence="1">Uncharacterized protein</fullName>
    </submittedName>
</protein>
<name>A0A0A9H4F6_ARUDO</name>
<organism evidence="1">
    <name type="scientific">Arundo donax</name>
    <name type="common">Giant reed</name>
    <name type="synonym">Donax arundinaceus</name>
    <dbReference type="NCBI Taxonomy" id="35708"/>
    <lineage>
        <taxon>Eukaryota</taxon>
        <taxon>Viridiplantae</taxon>
        <taxon>Streptophyta</taxon>
        <taxon>Embryophyta</taxon>
        <taxon>Tracheophyta</taxon>
        <taxon>Spermatophyta</taxon>
        <taxon>Magnoliopsida</taxon>
        <taxon>Liliopsida</taxon>
        <taxon>Poales</taxon>
        <taxon>Poaceae</taxon>
        <taxon>PACMAD clade</taxon>
        <taxon>Arundinoideae</taxon>
        <taxon>Arundineae</taxon>
        <taxon>Arundo</taxon>
    </lineage>
</organism>
<evidence type="ECO:0000313" key="1">
    <source>
        <dbReference type="EMBL" id="JAE27783.1"/>
    </source>
</evidence>
<accession>A0A0A9H4F6</accession>
<proteinExistence type="predicted"/>
<reference evidence="1" key="2">
    <citation type="journal article" date="2015" name="Data Brief">
        <title>Shoot transcriptome of the giant reed, Arundo donax.</title>
        <authorList>
            <person name="Barrero R.A."/>
            <person name="Guerrero F.D."/>
            <person name="Moolhuijzen P."/>
            <person name="Goolsby J.A."/>
            <person name="Tidwell J."/>
            <person name="Bellgard S.E."/>
            <person name="Bellgard M.I."/>
        </authorList>
    </citation>
    <scope>NUCLEOTIDE SEQUENCE</scope>
    <source>
        <tissue evidence="1">Shoot tissue taken approximately 20 cm above the soil surface</tissue>
    </source>
</reference>
<dbReference type="AlphaFoldDB" id="A0A0A9H4F6"/>
<sequence>METVVEASISDMLKDHHLSIFLYTAPDEPDYILMIDLTMNNYFFSKLFF</sequence>
<reference evidence="1" key="1">
    <citation type="submission" date="2014-09" db="EMBL/GenBank/DDBJ databases">
        <authorList>
            <person name="Magalhaes I.L.F."/>
            <person name="Oliveira U."/>
            <person name="Santos F.R."/>
            <person name="Vidigal T.H.D.A."/>
            <person name="Brescovit A.D."/>
            <person name="Santos A.J."/>
        </authorList>
    </citation>
    <scope>NUCLEOTIDE SEQUENCE</scope>
    <source>
        <tissue evidence="1">Shoot tissue taken approximately 20 cm above the soil surface</tissue>
    </source>
</reference>